<dbReference type="Proteomes" id="UP000363661">
    <property type="component" value="Unassembled WGS sequence"/>
</dbReference>
<evidence type="ECO:0000256" key="2">
    <source>
        <dbReference type="ARBA" id="ARBA00024446"/>
    </source>
</evidence>
<organism evidence="5 7">
    <name type="scientific">[Ruminococcus] torques</name>
    <dbReference type="NCBI Taxonomy" id="33039"/>
    <lineage>
        <taxon>Bacteria</taxon>
        <taxon>Bacillati</taxon>
        <taxon>Bacillota</taxon>
        <taxon>Clostridia</taxon>
        <taxon>Lachnospirales</taxon>
        <taxon>Lachnospiraceae</taxon>
        <taxon>Mediterraneibacter</taxon>
    </lineage>
</organism>
<feature type="domain" description="BMC" evidence="4">
    <location>
        <begin position="4"/>
        <end position="87"/>
    </location>
</feature>
<dbReference type="EMBL" id="CZBX01000006">
    <property type="protein sequence ID" value="CUQ86841.1"/>
    <property type="molecule type" value="Genomic_DNA"/>
</dbReference>
<protein>
    <submittedName>
        <fullName evidence="5">Propanediol utilization protein PduA</fullName>
    </submittedName>
</protein>
<dbReference type="InterPro" id="IPR044872">
    <property type="entry name" value="CcmK/CsoS1_BMC"/>
</dbReference>
<dbReference type="InterPro" id="IPR050575">
    <property type="entry name" value="BMC_shell"/>
</dbReference>
<evidence type="ECO:0000313" key="7">
    <source>
        <dbReference type="Proteomes" id="UP000078383"/>
    </source>
</evidence>
<dbReference type="PANTHER" id="PTHR33941">
    <property type="entry name" value="PROPANEDIOL UTILIZATION PROTEIN PDUA"/>
    <property type="match status" value="1"/>
</dbReference>
<reference evidence="5 7" key="1">
    <citation type="submission" date="2015-09" db="EMBL/GenBank/DDBJ databases">
        <authorList>
            <consortium name="Pathogen Informatics"/>
        </authorList>
    </citation>
    <scope>NUCLEOTIDE SEQUENCE [LARGE SCALE GENOMIC DNA]</scope>
    <source>
        <strain evidence="5 7">2789STDY5834889</strain>
    </source>
</reference>
<evidence type="ECO:0000313" key="8">
    <source>
        <dbReference type="Proteomes" id="UP000363661"/>
    </source>
</evidence>
<dbReference type="InterPro" id="IPR000249">
    <property type="entry name" value="BMC_dom"/>
</dbReference>
<evidence type="ECO:0000256" key="3">
    <source>
        <dbReference type="PROSITE-ProRule" id="PRU01278"/>
    </source>
</evidence>
<gene>
    <name evidence="5" type="primary">pduA_2</name>
    <name evidence="5" type="ORF">ERS852502_01425</name>
    <name evidence="6" type="ORF">RTSSTS7063_00819</name>
</gene>
<dbReference type="Proteomes" id="UP000078383">
    <property type="component" value="Unassembled WGS sequence"/>
</dbReference>
<dbReference type="AlphaFoldDB" id="A0A174YE26"/>
<keyword evidence="8" id="KW-1185">Reference proteome</keyword>
<evidence type="ECO:0000313" key="6">
    <source>
        <dbReference type="EMBL" id="VUX00943.1"/>
    </source>
</evidence>
<dbReference type="Pfam" id="PF00936">
    <property type="entry name" value="BMC"/>
    <property type="match status" value="1"/>
</dbReference>
<dbReference type="SUPFAM" id="SSF143414">
    <property type="entry name" value="CcmK-like"/>
    <property type="match status" value="1"/>
</dbReference>
<reference evidence="6 8" key="2">
    <citation type="submission" date="2019-07" db="EMBL/GenBank/DDBJ databases">
        <authorList>
            <person name="Hibberd C M."/>
            <person name="Gehrig L. J."/>
            <person name="Chang H.-W."/>
            <person name="Venkatesh S."/>
        </authorList>
    </citation>
    <scope>NUCLEOTIDE SEQUENCE [LARGE SCALE GENOMIC DNA]</scope>
    <source>
        <strain evidence="6">Ruminococcus_torques_SSTS_Bg7063</strain>
    </source>
</reference>
<accession>A0A174YE26</accession>
<dbReference type="PANTHER" id="PTHR33941:SF11">
    <property type="entry name" value="BACTERIAL MICROCOMPARTMENT SHELL PROTEIN PDUJ"/>
    <property type="match status" value="1"/>
</dbReference>
<dbReference type="PROSITE" id="PS51930">
    <property type="entry name" value="BMC_2"/>
    <property type="match status" value="1"/>
</dbReference>
<dbReference type="InterPro" id="IPR037233">
    <property type="entry name" value="CcmK-like_sf"/>
</dbReference>
<keyword evidence="2" id="KW-1283">Bacterial microcompartment</keyword>
<evidence type="ECO:0000313" key="5">
    <source>
        <dbReference type="EMBL" id="CUQ86841.1"/>
    </source>
</evidence>
<dbReference type="RefSeq" id="WP_020436527.1">
    <property type="nucleotide sequence ID" value="NZ_CABHNA010000038.1"/>
</dbReference>
<evidence type="ECO:0000256" key="1">
    <source>
        <dbReference type="ARBA" id="ARBA00024322"/>
    </source>
</evidence>
<dbReference type="GeneID" id="303257269"/>
<proteinExistence type="inferred from homology"/>
<evidence type="ECO:0000259" key="4">
    <source>
        <dbReference type="PROSITE" id="PS51930"/>
    </source>
</evidence>
<dbReference type="SMART" id="SM00877">
    <property type="entry name" value="BMC"/>
    <property type="match status" value="1"/>
</dbReference>
<dbReference type="CDD" id="cd06169">
    <property type="entry name" value="BMC"/>
    <property type="match status" value="1"/>
</dbReference>
<sequence length="94" mass="10079">MGKAYGFFEIPSVTAAVVAVDIMCKTADVQFVTWEKKLGGRLVTIIIRGDVSAVAQAIEAAEQNGIKKPVSTVVIPSPHEEILRIINTSVNKVV</sequence>
<dbReference type="GO" id="GO:0031469">
    <property type="term" value="C:bacterial microcompartment"/>
    <property type="evidence" value="ECO:0007669"/>
    <property type="project" value="UniProtKB-SubCell"/>
</dbReference>
<name>A0A174YE26_9FIRM</name>
<comment type="similarity">
    <text evidence="3">Belongs to the bacterial microcompartments protein family.</text>
</comment>
<dbReference type="EMBL" id="CABHNA010000038">
    <property type="protein sequence ID" value="VUX00943.1"/>
    <property type="molecule type" value="Genomic_DNA"/>
</dbReference>
<dbReference type="Gene3D" id="3.30.70.1710">
    <property type="match status" value="1"/>
</dbReference>
<dbReference type="OrthoDB" id="9812608at2"/>
<comment type="subcellular location">
    <subcellularLocation>
        <location evidence="1">Bacterial microcompartment</location>
    </subcellularLocation>
</comment>